<keyword evidence="2" id="KW-0479">Metal-binding</keyword>
<evidence type="ECO:0000313" key="10">
    <source>
        <dbReference type="EMBL" id="KAL3071659.1"/>
    </source>
</evidence>
<evidence type="ECO:0000256" key="3">
    <source>
        <dbReference type="ARBA" id="ARBA00022771"/>
    </source>
</evidence>
<organism evidence="10 11">
    <name type="scientific">Heterodera schachtii</name>
    <name type="common">Sugarbeet cyst nematode worm</name>
    <name type="synonym">Tylenchus schachtii</name>
    <dbReference type="NCBI Taxonomy" id="97005"/>
    <lineage>
        <taxon>Eukaryota</taxon>
        <taxon>Metazoa</taxon>
        <taxon>Ecdysozoa</taxon>
        <taxon>Nematoda</taxon>
        <taxon>Chromadorea</taxon>
        <taxon>Rhabditida</taxon>
        <taxon>Tylenchina</taxon>
        <taxon>Tylenchomorpha</taxon>
        <taxon>Tylenchoidea</taxon>
        <taxon>Heteroderidae</taxon>
        <taxon>Heteroderinae</taxon>
        <taxon>Heterodera</taxon>
    </lineage>
</organism>
<keyword evidence="3 8" id="KW-0863">Zinc-finger</keyword>
<gene>
    <name evidence="10" type="ORF">niasHS_016334</name>
</gene>
<dbReference type="EMBL" id="JBICCN010000389">
    <property type="protein sequence ID" value="KAL3071659.1"/>
    <property type="molecule type" value="Genomic_DNA"/>
</dbReference>
<evidence type="ECO:0000256" key="6">
    <source>
        <dbReference type="ARBA" id="ARBA00023163"/>
    </source>
</evidence>
<evidence type="ECO:0000256" key="5">
    <source>
        <dbReference type="ARBA" id="ARBA00023015"/>
    </source>
</evidence>
<reference evidence="10 11" key="1">
    <citation type="submission" date="2024-10" db="EMBL/GenBank/DDBJ databases">
        <authorList>
            <person name="Kim D."/>
        </authorList>
    </citation>
    <scope>NUCLEOTIDE SEQUENCE [LARGE SCALE GENOMIC DNA]</scope>
    <source>
        <strain evidence="10">Taebaek</strain>
    </source>
</reference>
<dbReference type="GO" id="GO:0009791">
    <property type="term" value="P:post-embryonic development"/>
    <property type="evidence" value="ECO:0007669"/>
    <property type="project" value="UniProtKB-ARBA"/>
</dbReference>
<evidence type="ECO:0000256" key="1">
    <source>
        <dbReference type="ARBA" id="ARBA00004123"/>
    </source>
</evidence>
<keyword evidence="5" id="KW-0805">Transcription regulation</keyword>
<evidence type="ECO:0000256" key="2">
    <source>
        <dbReference type="ARBA" id="ARBA00022723"/>
    </source>
</evidence>
<feature type="domain" description="BED-type" evidence="9">
    <location>
        <begin position="3"/>
        <end position="54"/>
    </location>
</feature>
<evidence type="ECO:0000259" key="9">
    <source>
        <dbReference type="PROSITE" id="PS50808"/>
    </source>
</evidence>
<keyword evidence="4" id="KW-0862">Zinc</keyword>
<comment type="caution">
    <text evidence="10">The sequence shown here is derived from an EMBL/GenBank/DDBJ whole genome shotgun (WGS) entry which is preliminary data.</text>
</comment>
<dbReference type="SUPFAM" id="SSF57667">
    <property type="entry name" value="beta-beta-alpha zinc fingers"/>
    <property type="match status" value="1"/>
</dbReference>
<dbReference type="PANTHER" id="PTHR46481:SF10">
    <property type="entry name" value="ZINC FINGER BED DOMAIN-CONTAINING PROTEIN 39"/>
    <property type="match status" value="1"/>
</dbReference>
<accession>A0ABD2HTE8</accession>
<comment type="subcellular location">
    <subcellularLocation>
        <location evidence="1">Nucleus</location>
    </subcellularLocation>
</comment>
<proteinExistence type="predicted"/>
<dbReference type="GO" id="GO:0005634">
    <property type="term" value="C:nucleus"/>
    <property type="evidence" value="ECO:0007669"/>
    <property type="project" value="UniProtKB-SubCell"/>
</dbReference>
<sequence length="418" mass="47898">MHSKASDIWNFFIKISTEVAKCRLCENQLACKQACTKGLWGHFKAKHAKEYENYLQKADPLNGITKFFGKEDPQKKADEQIARLMIRTNCSFLFVEAPELQNLFSLAYPKLQLHRRDYFRRHVIPRMADEIQQKNCSVNWSGFFSVTSDGWSQITKSPALLSVTVHHINEQCEQADFVLDVIPMTNHTGVDITEEIGNTLRTNGLNPEKVICLVRDNAKNMIRDTNILNLNSFQCVCHFLHLVMGDVLGLHRTHFQDSRLGYIFSYKQAKDWKLMETYFPVGMKMLAVFPNCQNLQKWYTAFLLHQSVLKDCSQKLDIYANSLRNRLSGNTVRQILIVKANLDALLLAPTNEFNQMMKSSEQSAKSCALLDKHAPGAPFTSRSAHPAYSVHIGHQSLFLTSCQSEARSDEIQTYFYQL</sequence>
<dbReference type="PANTHER" id="PTHR46481">
    <property type="entry name" value="ZINC FINGER BED DOMAIN-CONTAINING PROTEIN 4"/>
    <property type="match status" value="1"/>
</dbReference>
<dbReference type="Pfam" id="PF02892">
    <property type="entry name" value="zf-BED"/>
    <property type="match status" value="1"/>
</dbReference>
<keyword evidence="7" id="KW-0539">Nucleus</keyword>
<dbReference type="InterPro" id="IPR052035">
    <property type="entry name" value="ZnF_BED_domain_contain"/>
</dbReference>
<dbReference type="Proteomes" id="UP001620645">
    <property type="component" value="Unassembled WGS sequence"/>
</dbReference>
<dbReference type="AlphaFoldDB" id="A0ABD2HTE8"/>
<evidence type="ECO:0000256" key="7">
    <source>
        <dbReference type="ARBA" id="ARBA00023242"/>
    </source>
</evidence>
<evidence type="ECO:0000313" key="11">
    <source>
        <dbReference type="Proteomes" id="UP001620645"/>
    </source>
</evidence>
<keyword evidence="11" id="KW-1185">Reference proteome</keyword>
<evidence type="ECO:0000256" key="8">
    <source>
        <dbReference type="PROSITE-ProRule" id="PRU00027"/>
    </source>
</evidence>
<dbReference type="InterPro" id="IPR036236">
    <property type="entry name" value="Znf_C2H2_sf"/>
</dbReference>
<protein>
    <recommendedName>
        <fullName evidence="9">BED-type domain-containing protein</fullName>
    </recommendedName>
</protein>
<dbReference type="SUPFAM" id="SSF53098">
    <property type="entry name" value="Ribonuclease H-like"/>
    <property type="match status" value="1"/>
</dbReference>
<dbReference type="PROSITE" id="PS50808">
    <property type="entry name" value="ZF_BED"/>
    <property type="match status" value="1"/>
</dbReference>
<dbReference type="GO" id="GO:0008270">
    <property type="term" value="F:zinc ion binding"/>
    <property type="evidence" value="ECO:0007669"/>
    <property type="project" value="UniProtKB-KW"/>
</dbReference>
<evidence type="ECO:0000256" key="4">
    <source>
        <dbReference type="ARBA" id="ARBA00022833"/>
    </source>
</evidence>
<dbReference type="SMART" id="SM00614">
    <property type="entry name" value="ZnF_BED"/>
    <property type="match status" value="1"/>
</dbReference>
<dbReference type="InterPro" id="IPR012337">
    <property type="entry name" value="RNaseH-like_sf"/>
</dbReference>
<keyword evidence="6" id="KW-0804">Transcription</keyword>
<name>A0ABD2HTE8_HETSC</name>
<dbReference type="InterPro" id="IPR003656">
    <property type="entry name" value="Znf_BED"/>
</dbReference>